<dbReference type="InterPro" id="IPR017970">
    <property type="entry name" value="Homeobox_CS"/>
</dbReference>
<reference evidence="9" key="1">
    <citation type="submission" date="2020-05" db="EMBL/GenBank/DDBJ databases">
        <title>Phylogenomic resolution of chytrid fungi.</title>
        <authorList>
            <person name="Stajich J.E."/>
            <person name="Amses K."/>
            <person name="Simmons R."/>
            <person name="Seto K."/>
            <person name="Myers J."/>
            <person name="Bonds A."/>
            <person name="Quandt C.A."/>
            <person name="Barry K."/>
            <person name="Liu P."/>
            <person name="Grigoriev I."/>
            <person name="Longcore J.E."/>
            <person name="James T.Y."/>
        </authorList>
    </citation>
    <scope>NUCLEOTIDE SEQUENCE</scope>
    <source>
        <strain evidence="9">JEL0379</strain>
    </source>
</reference>
<evidence type="ECO:0000256" key="7">
    <source>
        <dbReference type="SAM" id="MobiDB-lite"/>
    </source>
</evidence>
<evidence type="ECO:0000256" key="3">
    <source>
        <dbReference type="ARBA" id="ARBA00023155"/>
    </source>
</evidence>
<feature type="region of interest" description="Disordered" evidence="7">
    <location>
        <begin position="160"/>
        <end position="208"/>
    </location>
</feature>
<dbReference type="GO" id="GO:0005634">
    <property type="term" value="C:nucleus"/>
    <property type="evidence" value="ECO:0007669"/>
    <property type="project" value="UniProtKB-SubCell"/>
</dbReference>
<evidence type="ECO:0000313" key="9">
    <source>
        <dbReference type="EMBL" id="KAJ3174503.1"/>
    </source>
</evidence>
<dbReference type="SUPFAM" id="SSF46689">
    <property type="entry name" value="Homeodomain-like"/>
    <property type="match status" value="1"/>
</dbReference>
<keyword evidence="4 5" id="KW-0539">Nucleus</keyword>
<keyword evidence="2 5" id="KW-0238">DNA-binding</keyword>
<proteinExistence type="predicted"/>
<dbReference type="GO" id="GO:0030154">
    <property type="term" value="P:cell differentiation"/>
    <property type="evidence" value="ECO:0007669"/>
    <property type="project" value="TreeGrafter"/>
</dbReference>
<dbReference type="SMART" id="SM00389">
    <property type="entry name" value="HOX"/>
    <property type="match status" value="1"/>
</dbReference>
<dbReference type="PROSITE" id="PS00027">
    <property type="entry name" value="HOMEOBOX_1"/>
    <property type="match status" value="1"/>
</dbReference>
<feature type="compositionally biased region" description="Basic residues" evidence="7">
    <location>
        <begin position="308"/>
        <end position="321"/>
    </location>
</feature>
<evidence type="ECO:0000256" key="6">
    <source>
        <dbReference type="RuleBase" id="RU000682"/>
    </source>
</evidence>
<keyword evidence="3 5" id="KW-0371">Homeobox</keyword>
<name>A0AAD5XNH1_9FUNG</name>
<evidence type="ECO:0000256" key="5">
    <source>
        <dbReference type="PROSITE-ProRule" id="PRU00108"/>
    </source>
</evidence>
<dbReference type="Pfam" id="PF00046">
    <property type="entry name" value="Homeodomain"/>
    <property type="match status" value="1"/>
</dbReference>
<feature type="domain" description="Homeobox" evidence="8">
    <location>
        <begin position="81"/>
        <end position="141"/>
    </location>
</feature>
<dbReference type="Proteomes" id="UP001212152">
    <property type="component" value="Unassembled WGS sequence"/>
</dbReference>
<evidence type="ECO:0000313" key="10">
    <source>
        <dbReference type="Proteomes" id="UP001212152"/>
    </source>
</evidence>
<comment type="caution">
    <text evidence="9">The sequence shown here is derived from an EMBL/GenBank/DDBJ whole genome shotgun (WGS) entry which is preliminary data.</text>
</comment>
<dbReference type="InterPro" id="IPR051000">
    <property type="entry name" value="Homeobox_DNA-bind_prot"/>
</dbReference>
<dbReference type="PANTHER" id="PTHR24324:SF5">
    <property type="entry name" value="HEMATOPOIETICALLY-EXPRESSED HOMEOBOX PROTEIN HHEX"/>
    <property type="match status" value="1"/>
</dbReference>
<organism evidence="9 10">
    <name type="scientific">Geranomyces variabilis</name>
    <dbReference type="NCBI Taxonomy" id="109894"/>
    <lineage>
        <taxon>Eukaryota</taxon>
        <taxon>Fungi</taxon>
        <taxon>Fungi incertae sedis</taxon>
        <taxon>Chytridiomycota</taxon>
        <taxon>Chytridiomycota incertae sedis</taxon>
        <taxon>Chytridiomycetes</taxon>
        <taxon>Spizellomycetales</taxon>
        <taxon>Powellomycetaceae</taxon>
        <taxon>Geranomyces</taxon>
    </lineage>
</organism>
<dbReference type="GO" id="GO:0000981">
    <property type="term" value="F:DNA-binding transcription factor activity, RNA polymerase II-specific"/>
    <property type="evidence" value="ECO:0007669"/>
    <property type="project" value="InterPro"/>
</dbReference>
<evidence type="ECO:0000256" key="4">
    <source>
        <dbReference type="ARBA" id="ARBA00023242"/>
    </source>
</evidence>
<dbReference type="EMBL" id="JADGJQ010000064">
    <property type="protein sequence ID" value="KAJ3174503.1"/>
    <property type="molecule type" value="Genomic_DNA"/>
</dbReference>
<evidence type="ECO:0000259" key="8">
    <source>
        <dbReference type="PROSITE" id="PS50071"/>
    </source>
</evidence>
<protein>
    <recommendedName>
        <fullName evidence="8">Homeobox domain-containing protein</fullName>
    </recommendedName>
</protein>
<feature type="compositionally biased region" description="Low complexity" evidence="7">
    <location>
        <begin position="160"/>
        <end position="176"/>
    </location>
</feature>
<dbReference type="PROSITE" id="PS50071">
    <property type="entry name" value="HOMEOBOX_2"/>
    <property type="match status" value="1"/>
</dbReference>
<feature type="region of interest" description="Disordered" evidence="7">
    <location>
        <begin position="67"/>
        <end position="93"/>
    </location>
</feature>
<feature type="region of interest" description="Disordered" evidence="7">
    <location>
        <begin position="279"/>
        <end position="346"/>
    </location>
</feature>
<keyword evidence="10" id="KW-1185">Reference proteome</keyword>
<accession>A0AAD5XNH1</accession>
<dbReference type="CDD" id="cd00086">
    <property type="entry name" value="homeodomain"/>
    <property type="match status" value="1"/>
</dbReference>
<gene>
    <name evidence="9" type="ORF">HDU87_007094</name>
</gene>
<dbReference type="InterPro" id="IPR001356">
    <property type="entry name" value="HD"/>
</dbReference>
<dbReference type="GO" id="GO:0000978">
    <property type="term" value="F:RNA polymerase II cis-regulatory region sequence-specific DNA binding"/>
    <property type="evidence" value="ECO:0007669"/>
    <property type="project" value="TreeGrafter"/>
</dbReference>
<sequence length="411" mass="43438">MESTTQTTTTYHLPLTYPLPTYPLPPTYPRSISIPPSLTFTPTTTPVAPAAAATATATDSAAILPDATLPDANDVPQQQQPKDKIKRRRATPAQQQALFTVFKQTHFPSTELRGRLAKDLNMTPRAVQIWFQNRRQAARVKQIKGDAAAAAAAADDAETAAGGSAGSAGSAASGRSGRSEGGPRAVSPPASTAGDEDQEDHDNGLGLAPAAIPSAAAAAAASAAARDTPLSCETGSSSDHSRPIKLAFNTAAFAPLLTPMSPDGDSLTRADYFHTASDNTVRRPSSAEHIHPHHHEDRHQNHSPSHPNKNHNHNHNQHHNTQHQQRPQQPQLPRYQALASISSSSSSSSFNMTAIGAFPPPSPPRLPRARTTAIDVAAAAVPDRLRDLPFWTLPAPFPPRATASGFTTPSA</sequence>
<feature type="DNA-binding region" description="Homeobox" evidence="5">
    <location>
        <begin position="83"/>
        <end position="142"/>
    </location>
</feature>
<evidence type="ECO:0000256" key="1">
    <source>
        <dbReference type="ARBA" id="ARBA00004123"/>
    </source>
</evidence>
<comment type="subcellular location">
    <subcellularLocation>
        <location evidence="1 5 6">Nucleus</location>
    </subcellularLocation>
</comment>
<dbReference type="InterPro" id="IPR009057">
    <property type="entry name" value="Homeodomain-like_sf"/>
</dbReference>
<feature type="compositionally biased region" description="Low complexity" evidence="7">
    <location>
        <begin position="322"/>
        <end position="331"/>
    </location>
</feature>
<dbReference type="PANTHER" id="PTHR24324">
    <property type="entry name" value="HOMEOBOX PROTEIN HHEX"/>
    <property type="match status" value="1"/>
</dbReference>
<evidence type="ECO:0000256" key="2">
    <source>
        <dbReference type="ARBA" id="ARBA00023125"/>
    </source>
</evidence>
<feature type="compositionally biased region" description="Basic and acidic residues" evidence="7">
    <location>
        <begin position="285"/>
        <end position="300"/>
    </location>
</feature>
<dbReference type="AlphaFoldDB" id="A0AAD5XNH1"/>
<dbReference type="Gene3D" id="1.10.10.60">
    <property type="entry name" value="Homeodomain-like"/>
    <property type="match status" value="1"/>
</dbReference>